<dbReference type="RefSeq" id="WP_151675102.1">
    <property type="nucleotide sequence ID" value="NZ_BKCG01000009.1"/>
</dbReference>
<dbReference type="InterPro" id="IPR002591">
    <property type="entry name" value="Phosphodiest/P_Trfase"/>
</dbReference>
<evidence type="ECO:0000259" key="2">
    <source>
        <dbReference type="Pfam" id="PF00685"/>
    </source>
</evidence>
<dbReference type="Gene3D" id="3.40.50.300">
    <property type="entry name" value="P-loop containing nucleotide triphosphate hydrolases"/>
    <property type="match status" value="1"/>
</dbReference>
<keyword evidence="1" id="KW-0802">TPR repeat</keyword>
<sequence length="845" mass="96807">MKKNKLLLIGWDAADWKIIGPLLAKGEMPALKKLIDNGVYGNMSTMNPPFSPMLWTSVATGKTPDKHGVLGFIELAPDLKGVRPVTTNSRKTRAVWNMLHNKGYKSNLVGWWPSFPAEPINGVVVSEKFQKIQKDPKKKNPIHNDTIHPTSYRGQIKDLRLRPYEVTGQHILPFMPNASKVDQENDQSISTFSKLFAENVSVHSAATYIMKNTEWDFMAVYYDLIDHMSHAFMKYHPPRLPEVPPHLYEIYKDVVVGSYKFQDMMLERTMDLVDEDTTIMVVSDHGFESGPNRILKMPKYPAAPALEHRQFGMFVASGPNIKKGEKIFGLGLIDIAPTILHHFNLPVGKDMDGKVALDIFKNPGKVEYIDSWDDLEGDFGELKKERETDQLSDSETMEQLIELGYIERPDEKIEDAIIKTRSDLKHNLARVYLGKKDYENAREILLELIEEPEPIDVIPFYMDLLTIELKYSNFDKAQEYLNKLRSLDSEFNLTTYFPESQILLGKGDVDGALSLLKIAVEKKPSPEIWFQIGKIYRRTSQYQKAREAFEMAIKFEPDRAKYHRALAEVFVRLGEYEEAAETALTSIELVKYFPGAHYTLGEALEKLGDLENAKLAYETANRLKPKAFPRVEKALENIKEKLAQPLELRDKAVNKYRENQIVLVSGLPRSGTSVMMQMLDKGGVSVLQDGKREADVNNPKGYYEYEPVMRLHRDNKWMGDAQNKVVKVVAPLLKHIDPKYRYKIIFMKRDLHEVVKSQQKMIGRNTDTLPINLLNSYQEQLNQIEIWKEREPGVELVYIDYKDVLNNIDEVTSKVSSFLGTDLNKEAMASCVDKSLYRNQVSVNK</sequence>
<dbReference type="InterPro" id="IPR000863">
    <property type="entry name" value="Sulfotransferase_dom"/>
</dbReference>
<dbReference type="PROSITE" id="PS50293">
    <property type="entry name" value="TPR_REGION"/>
    <property type="match status" value="1"/>
</dbReference>
<dbReference type="PANTHER" id="PTHR10151">
    <property type="entry name" value="ECTONUCLEOTIDE PYROPHOSPHATASE/PHOSPHODIESTERASE"/>
    <property type="match status" value="1"/>
</dbReference>
<keyword evidence="4" id="KW-1185">Reference proteome</keyword>
<dbReference type="Gene3D" id="3.40.720.10">
    <property type="entry name" value="Alkaline Phosphatase, subunit A"/>
    <property type="match status" value="1"/>
</dbReference>
<evidence type="ECO:0000313" key="3">
    <source>
        <dbReference type="EMBL" id="GER60671.1"/>
    </source>
</evidence>
<dbReference type="InterPro" id="IPR011990">
    <property type="entry name" value="TPR-like_helical_dom_sf"/>
</dbReference>
<comment type="caution">
    <text evidence="3">The sequence shown here is derived from an EMBL/GenBank/DDBJ whole genome shotgun (WGS) entry which is preliminary data.</text>
</comment>
<feature type="domain" description="Sulfotransferase" evidence="2">
    <location>
        <begin position="662"/>
        <end position="837"/>
    </location>
</feature>
<accession>A0A5J4J4D8</accession>
<reference evidence="3 4" key="1">
    <citation type="submission" date="2019-08" db="EMBL/GenBank/DDBJ databases">
        <title>Draft genome sequence of Ulvibacter marinus type strain NBRC 109484.</title>
        <authorList>
            <person name="Kawano K."/>
            <person name="Ushijima N."/>
            <person name="Kihara M."/>
            <person name="Itoh H."/>
        </authorList>
    </citation>
    <scope>NUCLEOTIDE SEQUENCE [LARGE SCALE GENOMIC DNA]</scope>
    <source>
        <strain evidence="3 4">NBRC 109484</strain>
    </source>
</reference>
<dbReference type="Gene3D" id="1.25.40.10">
    <property type="entry name" value="Tetratricopeptide repeat domain"/>
    <property type="match status" value="1"/>
</dbReference>
<dbReference type="PANTHER" id="PTHR10151:SF120">
    <property type="entry name" value="BIS(5'-ADENOSYL)-TRIPHOSPHATASE"/>
    <property type="match status" value="1"/>
</dbReference>
<dbReference type="InterPro" id="IPR019734">
    <property type="entry name" value="TPR_rpt"/>
</dbReference>
<dbReference type="EMBL" id="BKCG01000009">
    <property type="protein sequence ID" value="GER60671.1"/>
    <property type="molecule type" value="Genomic_DNA"/>
</dbReference>
<organism evidence="3 4">
    <name type="scientific">Patiriisocius marinus</name>
    <dbReference type="NCBI Taxonomy" id="1397112"/>
    <lineage>
        <taxon>Bacteria</taxon>
        <taxon>Pseudomonadati</taxon>
        <taxon>Bacteroidota</taxon>
        <taxon>Flavobacteriia</taxon>
        <taxon>Flavobacteriales</taxon>
        <taxon>Flavobacteriaceae</taxon>
        <taxon>Patiriisocius</taxon>
    </lineage>
</organism>
<dbReference type="SUPFAM" id="SSF48452">
    <property type="entry name" value="TPR-like"/>
    <property type="match status" value="1"/>
</dbReference>
<dbReference type="OrthoDB" id="9779418at2"/>
<dbReference type="InterPro" id="IPR027417">
    <property type="entry name" value="P-loop_NTPase"/>
</dbReference>
<name>A0A5J4J4D8_9FLAO</name>
<dbReference type="SMART" id="SM00028">
    <property type="entry name" value="TPR"/>
    <property type="match status" value="5"/>
</dbReference>
<dbReference type="Pfam" id="PF01663">
    <property type="entry name" value="Phosphodiest"/>
    <property type="match status" value="1"/>
</dbReference>
<gene>
    <name evidence="3" type="ORF">ULMA_27790</name>
</gene>
<protein>
    <recommendedName>
        <fullName evidence="2">Sulfotransferase domain-containing protein</fullName>
    </recommendedName>
</protein>
<dbReference type="Pfam" id="PF00685">
    <property type="entry name" value="Sulfotransfer_1"/>
    <property type="match status" value="1"/>
</dbReference>
<dbReference type="InterPro" id="IPR017850">
    <property type="entry name" value="Alkaline_phosphatase_core_sf"/>
</dbReference>
<dbReference type="GO" id="GO:0008146">
    <property type="term" value="F:sulfotransferase activity"/>
    <property type="evidence" value="ECO:0007669"/>
    <property type="project" value="InterPro"/>
</dbReference>
<feature type="repeat" description="TPR" evidence="1">
    <location>
        <begin position="594"/>
        <end position="627"/>
    </location>
</feature>
<evidence type="ECO:0000313" key="4">
    <source>
        <dbReference type="Proteomes" id="UP000326509"/>
    </source>
</evidence>
<dbReference type="Pfam" id="PF13181">
    <property type="entry name" value="TPR_8"/>
    <property type="match status" value="2"/>
</dbReference>
<evidence type="ECO:0000256" key="1">
    <source>
        <dbReference type="PROSITE-ProRule" id="PRU00339"/>
    </source>
</evidence>
<dbReference type="SUPFAM" id="SSF53649">
    <property type="entry name" value="Alkaline phosphatase-like"/>
    <property type="match status" value="1"/>
</dbReference>
<dbReference type="SUPFAM" id="SSF52540">
    <property type="entry name" value="P-loop containing nucleoside triphosphate hydrolases"/>
    <property type="match status" value="1"/>
</dbReference>
<feature type="repeat" description="TPR" evidence="1">
    <location>
        <begin position="526"/>
        <end position="559"/>
    </location>
</feature>
<dbReference type="Proteomes" id="UP000326509">
    <property type="component" value="Unassembled WGS sequence"/>
</dbReference>
<proteinExistence type="predicted"/>
<dbReference type="GO" id="GO:0016787">
    <property type="term" value="F:hydrolase activity"/>
    <property type="evidence" value="ECO:0007669"/>
    <property type="project" value="UniProtKB-ARBA"/>
</dbReference>
<dbReference type="AlphaFoldDB" id="A0A5J4J4D8"/>
<dbReference type="Pfam" id="PF13432">
    <property type="entry name" value="TPR_16"/>
    <property type="match status" value="1"/>
</dbReference>
<dbReference type="PROSITE" id="PS50005">
    <property type="entry name" value="TPR"/>
    <property type="match status" value="2"/>
</dbReference>